<protein>
    <submittedName>
        <fullName evidence="2">GNAT family N-acetyltransferase</fullName>
    </submittedName>
</protein>
<dbReference type="InterPro" id="IPR000182">
    <property type="entry name" value="GNAT_dom"/>
</dbReference>
<dbReference type="InterPro" id="IPR036527">
    <property type="entry name" value="SCP2_sterol-bd_dom_sf"/>
</dbReference>
<dbReference type="CDD" id="cd04301">
    <property type="entry name" value="NAT_SF"/>
    <property type="match status" value="1"/>
</dbReference>
<dbReference type="RefSeq" id="WP_106041492.1">
    <property type="nucleotide sequence ID" value="NZ_CP027231.1"/>
</dbReference>
<dbReference type="PROSITE" id="PS51186">
    <property type="entry name" value="GNAT"/>
    <property type="match status" value="1"/>
</dbReference>
<dbReference type="Proteomes" id="UP000238304">
    <property type="component" value="Chromosome"/>
</dbReference>
<keyword evidence="3" id="KW-1185">Reference proteome</keyword>
<dbReference type="Gene3D" id="3.40.630.30">
    <property type="match status" value="1"/>
</dbReference>
<dbReference type="SUPFAM" id="SSF55729">
    <property type="entry name" value="Acyl-CoA N-acyltransferases (Nat)"/>
    <property type="match status" value="1"/>
</dbReference>
<dbReference type="EMBL" id="CP027231">
    <property type="protein sequence ID" value="AVM53130.1"/>
    <property type="molecule type" value="Genomic_DNA"/>
</dbReference>
<dbReference type="Gene3D" id="3.30.1050.10">
    <property type="entry name" value="SCP2 sterol-binding domain"/>
    <property type="match status" value="1"/>
</dbReference>
<dbReference type="PANTHER" id="PTHR37817">
    <property type="entry name" value="N-ACETYLTRANSFERASE EIS"/>
    <property type="match status" value="1"/>
</dbReference>
<organism evidence="2 3">
    <name type="scientific">Bacteroides zoogleoformans</name>
    <dbReference type="NCBI Taxonomy" id="28119"/>
    <lineage>
        <taxon>Bacteria</taxon>
        <taxon>Pseudomonadati</taxon>
        <taxon>Bacteroidota</taxon>
        <taxon>Bacteroidia</taxon>
        <taxon>Bacteroidales</taxon>
        <taxon>Bacteroidaceae</taxon>
        <taxon>Bacteroides</taxon>
    </lineage>
</organism>
<dbReference type="PANTHER" id="PTHR37817:SF1">
    <property type="entry name" value="N-ACETYLTRANSFERASE EIS"/>
    <property type="match status" value="1"/>
</dbReference>
<dbReference type="Pfam" id="PF13527">
    <property type="entry name" value="Acetyltransf_9"/>
    <property type="match status" value="1"/>
</dbReference>
<reference evidence="2 3" key="1">
    <citation type="submission" date="2018-02" db="EMBL/GenBank/DDBJ databases">
        <authorList>
            <person name="Holder M.E."/>
            <person name="Ajami N.J."/>
            <person name="Petrosino J.F."/>
        </authorList>
    </citation>
    <scope>NUCLEOTIDE SEQUENCE [LARGE SCALE GENOMIC DNA]</scope>
    <source>
        <strain evidence="2 3">ATCC 33285</strain>
    </source>
</reference>
<feature type="domain" description="N-acetyltransferase" evidence="1">
    <location>
        <begin position="1"/>
        <end position="175"/>
    </location>
</feature>
<name>A0ABM6T8U8_9BACE</name>
<dbReference type="InterPro" id="IPR051554">
    <property type="entry name" value="Acetyltransferase_Eis"/>
</dbReference>
<dbReference type="InterPro" id="IPR016181">
    <property type="entry name" value="Acyl_CoA_acyltransferase"/>
</dbReference>
<evidence type="ECO:0000313" key="3">
    <source>
        <dbReference type="Proteomes" id="UP000238304"/>
    </source>
</evidence>
<proteinExistence type="predicted"/>
<gene>
    <name evidence="2" type="ORF">C4H11_09480</name>
</gene>
<accession>A0ABM6T8U8</accession>
<evidence type="ECO:0000259" key="1">
    <source>
        <dbReference type="PROSITE" id="PS51186"/>
    </source>
</evidence>
<evidence type="ECO:0000313" key="2">
    <source>
        <dbReference type="EMBL" id="AVM53130.1"/>
    </source>
</evidence>
<sequence>MDGVKRQIKNLWKLCFADSEEFREMYFRLRYNDSVNIAMESEGKVIAALQMLPYPMTFGGEEIKVAYVSGACTHPDHRNRGVMGELLSRAFMRMLHNGKVLSALIPAEPWLFAYYARYGYAPVFKCRTSTFVASDVPASGQEYVLRVGEQCKARRYEYLNGKLRERAYCMQHTKEDFRVILADLRLGQGYVYTLHTKESKLKEGNDEPESKARIVALAVAYRAGSDEWRIGEIVSDTPETYTLLLQSICRDLNVSSVEVLAPLSADEAGEPLGMARIIDAGAMLELYAGIHPEVESCICLTDEQISENNGCYHLSGGKCIKSATCLPDNHVALTIGELTTKIFERSLPYMSLMMN</sequence>